<dbReference type="EMBL" id="JAHLQI010000006">
    <property type="protein sequence ID" value="MBU5491107.1"/>
    <property type="molecule type" value="Genomic_DNA"/>
</dbReference>
<keyword evidence="4" id="KW-0645">Protease</keyword>
<dbReference type="RefSeq" id="WP_216470821.1">
    <property type="nucleotide sequence ID" value="NZ_JAHLQI010000006.1"/>
</dbReference>
<dbReference type="Proteomes" id="UP000783588">
    <property type="component" value="Unassembled WGS sequence"/>
</dbReference>
<dbReference type="InterPro" id="IPR001967">
    <property type="entry name" value="Peptidase_S11_N"/>
</dbReference>
<keyword evidence="4" id="KW-0378">Hydrolase</keyword>
<feature type="signal peptide" evidence="1">
    <location>
        <begin position="1"/>
        <end position="22"/>
    </location>
</feature>
<comment type="caution">
    <text evidence="4">The sequence shown here is derived from an EMBL/GenBank/DDBJ whole genome shotgun (WGS) entry which is preliminary data.</text>
</comment>
<dbReference type="PANTHER" id="PTHR21581">
    <property type="entry name" value="D-ALANYL-D-ALANINE CARBOXYPEPTIDASE"/>
    <property type="match status" value="1"/>
</dbReference>
<evidence type="ECO:0000256" key="1">
    <source>
        <dbReference type="SAM" id="SignalP"/>
    </source>
</evidence>
<keyword evidence="1" id="KW-0732">Signal</keyword>
<proteinExistence type="predicted"/>
<feature type="domain" description="Peptidase S11 D-Ala-D-Ala carboxypeptidase A C-terminal" evidence="3">
    <location>
        <begin position="259"/>
        <end position="340"/>
    </location>
</feature>
<organism evidence="4 5">
    <name type="scientific">Butyricicoccus intestinisimiae</name>
    <dbReference type="NCBI Taxonomy" id="2841509"/>
    <lineage>
        <taxon>Bacteria</taxon>
        <taxon>Bacillati</taxon>
        <taxon>Bacillota</taxon>
        <taxon>Clostridia</taxon>
        <taxon>Eubacteriales</taxon>
        <taxon>Butyricicoccaceae</taxon>
        <taxon>Butyricicoccus</taxon>
    </lineage>
</organism>
<dbReference type="Pfam" id="PF00768">
    <property type="entry name" value="Peptidase_S11"/>
    <property type="match status" value="1"/>
</dbReference>
<evidence type="ECO:0000259" key="2">
    <source>
        <dbReference type="Pfam" id="PF00768"/>
    </source>
</evidence>
<name>A0ABS6EV88_9FIRM</name>
<evidence type="ECO:0000313" key="4">
    <source>
        <dbReference type="EMBL" id="MBU5491107.1"/>
    </source>
</evidence>
<keyword evidence="5" id="KW-1185">Reference proteome</keyword>
<feature type="domain" description="Peptidase S11 D-alanyl-D-alanine carboxypeptidase A N-terminal" evidence="2">
    <location>
        <begin position="22"/>
        <end position="235"/>
    </location>
</feature>
<keyword evidence="4" id="KW-0121">Carboxypeptidase</keyword>
<reference evidence="4 5" key="1">
    <citation type="submission" date="2021-06" db="EMBL/GenBank/DDBJ databases">
        <authorList>
            <person name="Sun Q."/>
            <person name="Li D."/>
        </authorList>
    </citation>
    <scope>NUCLEOTIDE SEQUENCE [LARGE SCALE GENOMIC DNA]</scope>
    <source>
        <strain evidence="4 5">MSJd-7</strain>
    </source>
</reference>
<accession>A0ABS6EV88</accession>
<evidence type="ECO:0000313" key="5">
    <source>
        <dbReference type="Proteomes" id="UP000783588"/>
    </source>
</evidence>
<dbReference type="InterPro" id="IPR012907">
    <property type="entry name" value="Peptidase_S11_C"/>
</dbReference>
<dbReference type="Pfam" id="PF07943">
    <property type="entry name" value="PBP5_C"/>
    <property type="match status" value="1"/>
</dbReference>
<dbReference type="GO" id="GO:0004180">
    <property type="term" value="F:carboxypeptidase activity"/>
    <property type="evidence" value="ECO:0007669"/>
    <property type="project" value="UniProtKB-KW"/>
</dbReference>
<protein>
    <submittedName>
        <fullName evidence="4">D-alanyl-D-alanine carboxypeptidase</fullName>
    </submittedName>
</protein>
<sequence length="379" mass="40918">MRTKFLVCLLLAVCLGMGRANAYSAQAYAVLDADTGVLLDGANETQQLPMASTTKIMTGLLAAESGALQKIVTVSGVSAGVEGSSMYLKQGEQLSLQDVLYGLMLCSGNDAAACIAENLGGQTAFVRRMNKRAQQLGLRNTHFDNPSGLDGKTHHTTAQELAQLTAAALKNPVFAQIVATQSYTSGTRTMVNHNKLLRMYPDAIGVKTGYTRTAGRCLVSAAKRNGRTVVAVTLHDGDDWNDHMHMLDAAFSSLREKRVGQAGDTAAPISVQSGTKQKIQAVYQEDLTTQLFDREQAEIQISHADFLYAPVQQGDICGSAKLLCNGAVLDETALICAQSVALDPAQEDTGLLEKFRHWWDAVRKREAVYENYRGLRAES</sequence>
<feature type="chain" id="PRO_5045089476" evidence="1">
    <location>
        <begin position="23"/>
        <end position="379"/>
    </location>
</feature>
<gene>
    <name evidence="4" type="ORF">KQI75_10830</name>
</gene>
<evidence type="ECO:0000259" key="3">
    <source>
        <dbReference type="Pfam" id="PF07943"/>
    </source>
</evidence>
<dbReference type="PANTHER" id="PTHR21581:SF33">
    <property type="entry name" value="D-ALANYL-D-ALANINE CARBOXYPEPTIDASE DACB"/>
    <property type="match status" value="1"/>
</dbReference>